<keyword evidence="3" id="KW-1185">Reference proteome</keyword>
<evidence type="ECO:0000313" key="2">
    <source>
        <dbReference type="EMBL" id="PTQ30804.1"/>
    </source>
</evidence>
<gene>
    <name evidence="2" type="ORF">MARPO_0119s0014</name>
</gene>
<proteinExistence type="predicted"/>
<dbReference type="EMBL" id="KZ772791">
    <property type="protein sequence ID" value="PTQ30804.1"/>
    <property type="molecule type" value="Genomic_DNA"/>
</dbReference>
<organism evidence="2 3">
    <name type="scientific">Marchantia polymorpha</name>
    <name type="common">Common liverwort</name>
    <name type="synonym">Marchantia aquatica</name>
    <dbReference type="NCBI Taxonomy" id="3197"/>
    <lineage>
        <taxon>Eukaryota</taxon>
        <taxon>Viridiplantae</taxon>
        <taxon>Streptophyta</taxon>
        <taxon>Embryophyta</taxon>
        <taxon>Marchantiophyta</taxon>
        <taxon>Marchantiopsida</taxon>
        <taxon>Marchantiidae</taxon>
        <taxon>Marchantiales</taxon>
        <taxon>Marchantiaceae</taxon>
        <taxon>Marchantia</taxon>
    </lineage>
</organism>
<dbReference type="Proteomes" id="UP000244005">
    <property type="component" value="Unassembled WGS sequence"/>
</dbReference>
<sequence>MIKLKGILLSLCFFLLLASNVFAETDTDVDVGADPDDQTGFRYCFWPVCCCDLQQSILEMPKDLNSTHAEPDRCPYLCCCRAELDDAIDPHQNKSIVRIPASALISKVPVEVTPKFCLGCCCKKAYYLHSEHDI</sequence>
<dbReference type="AlphaFoldDB" id="A0A2R6WAE6"/>
<reference evidence="3" key="1">
    <citation type="journal article" date="2017" name="Cell">
        <title>Insights into land plant evolution garnered from the Marchantia polymorpha genome.</title>
        <authorList>
            <person name="Bowman J.L."/>
            <person name="Kohchi T."/>
            <person name="Yamato K.T."/>
            <person name="Jenkins J."/>
            <person name="Shu S."/>
            <person name="Ishizaki K."/>
            <person name="Yamaoka S."/>
            <person name="Nishihama R."/>
            <person name="Nakamura Y."/>
            <person name="Berger F."/>
            <person name="Adam C."/>
            <person name="Aki S.S."/>
            <person name="Althoff F."/>
            <person name="Araki T."/>
            <person name="Arteaga-Vazquez M.A."/>
            <person name="Balasubrmanian S."/>
            <person name="Barry K."/>
            <person name="Bauer D."/>
            <person name="Boehm C.R."/>
            <person name="Briginshaw L."/>
            <person name="Caballero-Perez J."/>
            <person name="Catarino B."/>
            <person name="Chen F."/>
            <person name="Chiyoda S."/>
            <person name="Chovatia M."/>
            <person name="Davies K.M."/>
            <person name="Delmans M."/>
            <person name="Demura T."/>
            <person name="Dierschke T."/>
            <person name="Dolan L."/>
            <person name="Dorantes-Acosta A.E."/>
            <person name="Eklund D.M."/>
            <person name="Florent S.N."/>
            <person name="Flores-Sandoval E."/>
            <person name="Fujiyama A."/>
            <person name="Fukuzawa H."/>
            <person name="Galik B."/>
            <person name="Grimanelli D."/>
            <person name="Grimwood J."/>
            <person name="Grossniklaus U."/>
            <person name="Hamada T."/>
            <person name="Haseloff J."/>
            <person name="Hetherington A.J."/>
            <person name="Higo A."/>
            <person name="Hirakawa Y."/>
            <person name="Hundley H.N."/>
            <person name="Ikeda Y."/>
            <person name="Inoue K."/>
            <person name="Inoue S.I."/>
            <person name="Ishida S."/>
            <person name="Jia Q."/>
            <person name="Kakita M."/>
            <person name="Kanazawa T."/>
            <person name="Kawai Y."/>
            <person name="Kawashima T."/>
            <person name="Kennedy M."/>
            <person name="Kinose K."/>
            <person name="Kinoshita T."/>
            <person name="Kohara Y."/>
            <person name="Koide E."/>
            <person name="Komatsu K."/>
            <person name="Kopischke S."/>
            <person name="Kubo M."/>
            <person name="Kyozuka J."/>
            <person name="Lagercrantz U."/>
            <person name="Lin S.S."/>
            <person name="Lindquist E."/>
            <person name="Lipzen A.M."/>
            <person name="Lu C.W."/>
            <person name="De Luna E."/>
            <person name="Martienssen R.A."/>
            <person name="Minamino N."/>
            <person name="Mizutani M."/>
            <person name="Mizutani M."/>
            <person name="Mochizuki N."/>
            <person name="Monte I."/>
            <person name="Mosher R."/>
            <person name="Nagasaki H."/>
            <person name="Nakagami H."/>
            <person name="Naramoto S."/>
            <person name="Nishitani K."/>
            <person name="Ohtani M."/>
            <person name="Okamoto T."/>
            <person name="Okumura M."/>
            <person name="Phillips J."/>
            <person name="Pollak B."/>
            <person name="Reinders A."/>
            <person name="Rovekamp M."/>
            <person name="Sano R."/>
            <person name="Sawa S."/>
            <person name="Schmid M.W."/>
            <person name="Shirakawa M."/>
            <person name="Solano R."/>
            <person name="Spunde A."/>
            <person name="Suetsugu N."/>
            <person name="Sugano S."/>
            <person name="Sugiyama A."/>
            <person name="Sun R."/>
            <person name="Suzuki Y."/>
            <person name="Takenaka M."/>
            <person name="Takezawa D."/>
            <person name="Tomogane H."/>
            <person name="Tsuzuki M."/>
            <person name="Ueda T."/>
            <person name="Umeda M."/>
            <person name="Ward J.M."/>
            <person name="Watanabe Y."/>
            <person name="Yazaki K."/>
            <person name="Yokoyama R."/>
            <person name="Yoshitake Y."/>
            <person name="Yotsui I."/>
            <person name="Zachgo S."/>
            <person name="Schmutz J."/>
        </authorList>
    </citation>
    <scope>NUCLEOTIDE SEQUENCE [LARGE SCALE GENOMIC DNA]</scope>
    <source>
        <strain evidence="3">Tak-1</strain>
    </source>
</reference>
<feature type="signal peptide" evidence="1">
    <location>
        <begin position="1"/>
        <end position="23"/>
    </location>
</feature>
<evidence type="ECO:0000313" key="3">
    <source>
        <dbReference type="Proteomes" id="UP000244005"/>
    </source>
</evidence>
<protein>
    <submittedName>
        <fullName evidence="2">Uncharacterized protein</fullName>
    </submittedName>
</protein>
<name>A0A2R6WAE6_MARPO</name>
<feature type="chain" id="PRO_5015310982" evidence="1">
    <location>
        <begin position="24"/>
        <end position="134"/>
    </location>
</feature>
<evidence type="ECO:0000256" key="1">
    <source>
        <dbReference type="SAM" id="SignalP"/>
    </source>
</evidence>
<keyword evidence="1" id="KW-0732">Signal</keyword>
<accession>A0A2R6WAE6</accession>
<dbReference type="Gramene" id="Mp4g14910.1">
    <property type="protein sequence ID" value="Mp4g14910.1.cds"/>
    <property type="gene ID" value="Mp4g14910"/>
</dbReference>